<proteinExistence type="predicted"/>
<evidence type="ECO:0000313" key="2">
    <source>
        <dbReference type="EMBL" id="CRL06633.1"/>
    </source>
</evidence>
<keyword evidence="1" id="KW-0472">Membrane</keyword>
<protein>
    <submittedName>
        <fullName evidence="2">CLUMA_CG019763, isoform A</fullName>
    </submittedName>
</protein>
<keyword evidence="3" id="KW-1185">Reference proteome</keyword>
<keyword evidence="1" id="KW-1133">Transmembrane helix</keyword>
<sequence>MVVSVSHIASIDIVTIVDINDVKIEDNKLLLYMLLPAICPSIFIIKRVLRWWNEMMNEMSRV</sequence>
<dbReference type="AlphaFoldDB" id="A0A1J1J6W9"/>
<evidence type="ECO:0000256" key="1">
    <source>
        <dbReference type="SAM" id="Phobius"/>
    </source>
</evidence>
<dbReference type="EMBL" id="CVRI01000067">
    <property type="protein sequence ID" value="CRL06633.1"/>
    <property type="molecule type" value="Genomic_DNA"/>
</dbReference>
<gene>
    <name evidence="2" type="ORF">CLUMA_CG019763</name>
</gene>
<dbReference type="Proteomes" id="UP000183832">
    <property type="component" value="Unassembled WGS sequence"/>
</dbReference>
<reference evidence="2 3" key="1">
    <citation type="submission" date="2015-04" db="EMBL/GenBank/DDBJ databases">
        <authorList>
            <person name="Syromyatnikov M.Y."/>
            <person name="Popov V.N."/>
        </authorList>
    </citation>
    <scope>NUCLEOTIDE SEQUENCE [LARGE SCALE GENOMIC DNA]</scope>
</reference>
<organism evidence="2 3">
    <name type="scientific">Clunio marinus</name>
    <dbReference type="NCBI Taxonomy" id="568069"/>
    <lineage>
        <taxon>Eukaryota</taxon>
        <taxon>Metazoa</taxon>
        <taxon>Ecdysozoa</taxon>
        <taxon>Arthropoda</taxon>
        <taxon>Hexapoda</taxon>
        <taxon>Insecta</taxon>
        <taxon>Pterygota</taxon>
        <taxon>Neoptera</taxon>
        <taxon>Endopterygota</taxon>
        <taxon>Diptera</taxon>
        <taxon>Nematocera</taxon>
        <taxon>Chironomoidea</taxon>
        <taxon>Chironomidae</taxon>
        <taxon>Clunio</taxon>
    </lineage>
</organism>
<feature type="transmembrane region" description="Helical" evidence="1">
    <location>
        <begin position="29"/>
        <end position="49"/>
    </location>
</feature>
<keyword evidence="1" id="KW-0812">Transmembrane</keyword>
<evidence type="ECO:0000313" key="3">
    <source>
        <dbReference type="Proteomes" id="UP000183832"/>
    </source>
</evidence>
<name>A0A1J1J6W9_9DIPT</name>
<accession>A0A1J1J6W9</accession>